<sequence>MNRNKHILYESPSYIFNKELNSVIKTCRFCSSCDKKEGIILYEYGLKTLCYYFARNLEKIYNIRSDDEALNDKRCNDVFYWLHDNLINTYDKMNSAYGDTVKNFKEVWEDIIETNSEILKEKFCESSFERLNSFTEHKNYKEVSDYCEYYKFIEKKLENTNESCAVYYQYLTKNSKTYDIISKGCTVNGKNYCLNYNKCNTYHPQKLLSKTTSIKAKESEEKRIKSVEEEEQYIQCGPEYECVLKNSSDTSINHSDYRIVPLIVLSIWGIILSFYFIYKFSPFRSWLNNHLYKKNIIKKNLHNDEFQELLESDSEDAHINFNNREYHITYNRE</sequence>
<keyword evidence="5" id="KW-1185">Reference proteome</keyword>
<keyword evidence="1" id="KW-0472">Membrane</keyword>
<dbReference type="Pfam" id="PF05795">
    <property type="entry name" value="Plasmodium_Vir"/>
    <property type="match status" value="2"/>
</dbReference>
<keyword evidence="1" id="KW-1133">Transmembrane helix</keyword>
<accession>A0A1A9AQN6</accession>
<evidence type="ECO:0000313" key="4">
    <source>
        <dbReference type="Proteomes" id="UP000078550"/>
    </source>
</evidence>
<name>A0A1A9AQN6_PLAOA</name>
<evidence type="ECO:0000313" key="3">
    <source>
        <dbReference type="EMBL" id="SBT59519.1"/>
    </source>
</evidence>
<dbReference type="AlphaFoldDB" id="A0A1A9AQN6"/>
<proteinExistence type="predicted"/>
<dbReference type="InterPro" id="IPR008780">
    <property type="entry name" value="Plasmodium_Vir"/>
</dbReference>
<dbReference type="EMBL" id="FLRD01001914">
    <property type="protein sequence ID" value="SBT58528.1"/>
    <property type="molecule type" value="Genomic_DNA"/>
</dbReference>
<evidence type="ECO:0000313" key="5">
    <source>
        <dbReference type="Proteomes" id="UP000078555"/>
    </source>
</evidence>
<evidence type="ECO:0000256" key="1">
    <source>
        <dbReference type="SAM" id="Phobius"/>
    </source>
</evidence>
<feature type="transmembrane region" description="Helical" evidence="1">
    <location>
        <begin position="259"/>
        <end position="278"/>
    </location>
</feature>
<gene>
    <name evidence="2" type="ORF">POVWA1_088340</name>
    <name evidence="3" type="ORF">POVWA2_097500</name>
</gene>
<dbReference type="Proteomes" id="UP000078550">
    <property type="component" value="Unassembled WGS sequence"/>
</dbReference>
<keyword evidence="1" id="KW-0812">Transmembrane</keyword>
<dbReference type="Proteomes" id="UP000078555">
    <property type="component" value="Unassembled WGS sequence"/>
</dbReference>
<dbReference type="EMBL" id="FLRE01003484">
    <property type="protein sequence ID" value="SBT59519.1"/>
    <property type="molecule type" value="Genomic_DNA"/>
</dbReference>
<reference evidence="2" key="2">
    <citation type="submission" date="2016-05" db="EMBL/GenBank/DDBJ databases">
        <authorList>
            <person name="Lavstsen T."/>
            <person name="Jespersen J.S."/>
        </authorList>
    </citation>
    <scope>NUCLEOTIDE SEQUENCE [LARGE SCALE GENOMIC DNA]</scope>
</reference>
<protein>
    <submittedName>
        <fullName evidence="2">PIR Superfamily Protein</fullName>
    </submittedName>
</protein>
<evidence type="ECO:0000313" key="2">
    <source>
        <dbReference type="EMBL" id="SBT58528.1"/>
    </source>
</evidence>
<reference evidence="4 5" key="1">
    <citation type="submission" date="2016-05" db="EMBL/GenBank/DDBJ databases">
        <authorList>
            <person name="Naeem Raeece"/>
        </authorList>
    </citation>
    <scope>NUCLEOTIDE SEQUENCE [LARGE SCALE GENOMIC DNA]</scope>
</reference>
<organism evidence="2 5">
    <name type="scientific">Plasmodium ovale wallikeri</name>
    <dbReference type="NCBI Taxonomy" id="864142"/>
    <lineage>
        <taxon>Eukaryota</taxon>
        <taxon>Sar</taxon>
        <taxon>Alveolata</taxon>
        <taxon>Apicomplexa</taxon>
        <taxon>Aconoidasida</taxon>
        <taxon>Haemosporida</taxon>
        <taxon>Plasmodiidae</taxon>
        <taxon>Plasmodium</taxon>
        <taxon>Plasmodium (Plasmodium)</taxon>
    </lineage>
</organism>